<dbReference type="GO" id="GO:0046872">
    <property type="term" value="F:metal ion binding"/>
    <property type="evidence" value="ECO:0007669"/>
    <property type="project" value="UniProtKB-KW"/>
</dbReference>
<evidence type="ECO:0000313" key="3">
    <source>
        <dbReference type="EMBL" id="VEU81017.1"/>
    </source>
</evidence>
<sequence length="501" mass="59673">MEKYIKKYLKYRKKIIAFQYVDWLINWDQKTQAPLKSANFRAEQVEILSEMYFDLRRNKEFLETVDYLYKNSHKIEDEILRKDVKKINRDLRVIRFVPIDEYIDYQVDLAQSTKIWQEAREMDDFNHFVPILQKIVDYNKRLIKYFETDDIKGYDVLLDIYEPGTNMEFYDKFYEDLKNELVPFVMEVTIGRKPQFNRKLTTREYLISKQKEFSKYLIKTFGFDLKRGAIRDTIHPFTSGISTDDIRIASDYYYDNFTASIFSVMHQIGNALYDQNNDPKFNGTFLFGSPSYGFSEAQARMYENMIGRSYAFWSRHYKELVALFPKELKGISVVEFYRYINEVKRSKIRAEADELTYPLHIMVRYEIEKDIFNNNLKVKDIPRRWRSLMAKYVGVKPATDLDGALQDIHWALGKFGYFPSYALGSAYAAQIYQAMNKDINIESVVENEHINLINEWLKEKINKYGASLTTEELLINATGEPLNPKYYIEYLKNKFSRLKND</sequence>
<evidence type="ECO:0000256" key="2">
    <source>
        <dbReference type="PIRSR" id="PIRSR006615-1"/>
    </source>
</evidence>
<keyword evidence="1 3" id="KW-0378">Hydrolase</keyword>
<dbReference type="CDD" id="cd06460">
    <property type="entry name" value="M32_Taq"/>
    <property type="match status" value="1"/>
</dbReference>
<dbReference type="PROSITE" id="PS52034">
    <property type="entry name" value="PEPTIDASE_M32"/>
    <property type="match status" value="1"/>
</dbReference>
<dbReference type="EMBL" id="LR215048">
    <property type="protein sequence ID" value="VEU81017.1"/>
    <property type="molecule type" value="Genomic_DNA"/>
</dbReference>
<dbReference type="InterPro" id="IPR001333">
    <property type="entry name" value="Peptidase_M32_Taq"/>
</dbReference>
<comment type="similarity">
    <text evidence="1">Belongs to the peptidase M32 family.</text>
</comment>
<keyword evidence="1" id="KW-0121">Carboxypeptidase</keyword>
<comment type="function">
    <text evidence="1">Broad specificity carboxypetidase that releases amino acids sequentially from the C-terminus, including neutral, aromatic, polar and basic residues.</text>
</comment>
<dbReference type="AlphaFoldDB" id="A0A449BEZ8"/>
<comment type="catalytic activity">
    <reaction evidence="1">
        <text>Release of a C-terminal amino acid with broad specificity, except for -Pro.</text>
        <dbReference type="EC" id="3.4.17.19"/>
    </reaction>
</comment>
<gene>
    <name evidence="3" type="primary">ypwA</name>
    <name evidence="3" type="ORF">NCTC10138_01407</name>
</gene>
<dbReference type="PANTHER" id="PTHR34217:SF1">
    <property type="entry name" value="CARBOXYPEPTIDASE 1"/>
    <property type="match status" value="1"/>
</dbReference>
<protein>
    <recommendedName>
        <fullName evidence="1">Metal-dependent carboxypeptidase</fullName>
        <ecNumber evidence="1">3.4.17.19</ecNumber>
    </recommendedName>
</protein>
<keyword evidence="2" id="KW-0862">Zinc</keyword>
<dbReference type="GO" id="GO:0006508">
    <property type="term" value="P:proteolysis"/>
    <property type="evidence" value="ECO:0007669"/>
    <property type="project" value="UniProtKB-UniRule"/>
</dbReference>
<dbReference type="STRING" id="1278311.GCA_000428705_00099"/>
<evidence type="ECO:0000256" key="1">
    <source>
        <dbReference type="PIRNR" id="PIRNR006615"/>
    </source>
</evidence>
<dbReference type="PANTHER" id="PTHR34217">
    <property type="entry name" value="METAL-DEPENDENT CARBOXYPEPTIDASE"/>
    <property type="match status" value="1"/>
</dbReference>
<keyword evidence="1 3" id="KW-0482">Metalloprotease</keyword>
<accession>A0A449BEZ8</accession>
<keyword evidence="1 2" id="KW-0479">Metal-binding</keyword>
<dbReference type="PIRSF" id="PIRSF006615">
    <property type="entry name" value="Zn_crbxpep_Taq"/>
    <property type="match status" value="1"/>
</dbReference>
<comment type="cofactor">
    <cofactor evidence="2">
        <name>Zn(2+)</name>
        <dbReference type="ChEBI" id="CHEBI:29105"/>
    </cofactor>
    <text evidence="2">Binds 1 zinc ion per subunit.</text>
</comment>
<organism evidence="3 4">
    <name type="scientific">Haploplasma axanthum</name>
    <name type="common">Acholeplasma axanthum</name>
    <dbReference type="NCBI Taxonomy" id="29552"/>
    <lineage>
        <taxon>Bacteria</taxon>
        <taxon>Bacillati</taxon>
        <taxon>Mycoplasmatota</taxon>
        <taxon>Mollicutes</taxon>
        <taxon>Acholeplasmatales</taxon>
        <taxon>Acholeplasmataceae</taxon>
        <taxon>Haploplasma</taxon>
    </lineage>
</organism>
<feature type="binding site" evidence="2">
    <location>
        <position position="296"/>
    </location>
    <ligand>
        <name>Zn(2+)</name>
        <dbReference type="ChEBI" id="CHEBI:29105"/>
        <note>catalytic</note>
    </ligand>
</feature>
<dbReference type="PRINTS" id="PR00998">
    <property type="entry name" value="CRBOXYPTASET"/>
</dbReference>
<keyword evidence="1 3" id="KW-0645">Protease</keyword>
<feature type="binding site" evidence="2">
    <location>
        <position position="266"/>
    </location>
    <ligand>
        <name>Zn(2+)</name>
        <dbReference type="ChEBI" id="CHEBI:29105"/>
        <note>catalytic</note>
    </ligand>
</feature>
<dbReference type="Proteomes" id="UP000289841">
    <property type="component" value="Chromosome"/>
</dbReference>
<dbReference type="OrthoDB" id="9772308at2"/>
<dbReference type="EC" id="3.4.17.19" evidence="1"/>
<dbReference type="Gene3D" id="1.10.1370.30">
    <property type="match status" value="1"/>
</dbReference>
<dbReference type="KEGG" id="aaxa:NCTC10138_01407"/>
<keyword evidence="4" id="KW-1185">Reference proteome</keyword>
<reference evidence="3 4" key="1">
    <citation type="submission" date="2019-01" db="EMBL/GenBank/DDBJ databases">
        <authorList>
            <consortium name="Pathogen Informatics"/>
        </authorList>
    </citation>
    <scope>NUCLEOTIDE SEQUENCE [LARGE SCALE GENOMIC DNA]</scope>
    <source>
        <strain evidence="3 4">NCTC10138</strain>
    </source>
</reference>
<dbReference type="Pfam" id="PF02074">
    <property type="entry name" value="Peptidase_M32"/>
    <property type="match status" value="1"/>
</dbReference>
<dbReference type="SUPFAM" id="SSF55486">
    <property type="entry name" value="Metalloproteases ('zincins'), catalytic domain"/>
    <property type="match status" value="1"/>
</dbReference>
<dbReference type="RefSeq" id="WP_026389935.1">
    <property type="nucleotide sequence ID" value="NZ_LR215048.1"/>
</dbReference>
<proteinExistence type="inferred from homology"/>
<name>A0A449BEZ8_HAPAX</name>
<dbReference type="GO" id="GO:0004181">
    <property type="term" value="F:metallocarboxypeptidase activity"/>
    <property type="evidence" value="ECO:0007669"/>
    <property type="project" value="UniProtKB-UniRule"/>
</dbReference>
<evidence type="ECO:0000313" key="4">
    <source>
        <dbReference type="Proteomes" id="UP000289841"/>
    </source>
</evidence>